<dbReference type="InterPro" id="IPR000210">
    <property type="entry name" value="BTB/POZ_dom"/>
</dbReference>
<dbReference type="Proteomes" id="UP000532311">
    <property type="component" value="Unassembled WGS sequence"/>
</dbReference>
<feature type="region of interest" description="Disordered" evidence="1">
    <location>
        <begin position="45"/>
        <end position="65"/>
    </location>
</feature>
<sequence>MKESLLELDPQADALLILQKPNAHSRHNTIDECTSATSMICHFHSHSPIPPESEEDDTAELPEVSDEMRSLRPYLPNGDLNQIVFRVSAKHLCLASPVFQRMIYGRFKESEPNDQGLLEIRTSEWDAEALLILLDIIHGHHSSVPKRPSLDVIAQIGVIADYYDCLEVVRIFFQDWHSSMKIWEKYSTRPPEWGPELGVIYPVSPFLSLEPCTVKPFDDEATIGLFMAWIVQDRERFRELTASAVLSTNAPLETALPIPARIIGTLFKYLPYPALQRSHD</sequence>
<proteinExistence type="predicted"/>
<keyword evidence="4" id="KW-1185">Reference proteome</keyword>
<dbReference type="Gene3D" id="3.30.710.10">
    <property type="entry name" value="Potassium Channel Kv1.1, Chain A"/>
    <property type="match status" value="1"/>
</dbReference>
<gene>
    <name evidence="3" type="ORF">FGLOB1_11131</name>
</gene>
<comment type="caution">
    <text evidence="3">The sequence shown here is derived from an EMBL/GenBank/DDBJ whole genome shotgun (WGS) entry which is preliminary data.</text>
</comment>
<dbReference type="InterPro" id="IPR011333">
    <property type="entry name" value="SKP1/BTB/POZ_sf"/>
</dbReference>
<dbReference type="AlphaFoldDB" id="A0A8H6D0K0"/>
<evidence type="ECO:0000256" key="1">
    <source>
        <dbReference type="SAM" id="MobiDB-lite"/>
    </source>
</evidence>
<feature type="compositionally biased region" description="Acidic residues" evidence="1">
    <location>
        <begin position="52"/>
        <end position="65"/>
    </location>
</feature>
<evidence type="ECO:0000259" key="2">
    <source>
        <dbReference type="Pfam" id="PF00651"/>
    </source>
</evidence>
<protein>
    <recommendedName>
        <fullName evidence="2">BTB domain-containing protein</fullName>
    </recommendedName>
</protein>
<feature type="domain" description="BTB" evidence="2">
    <location>
        <begin position="85"/>
        <end position="170"/>
    </location>
</feature>
<reference evidence="3 4" key="1">
    <citation type="submission" date="2020-05" db="EMBL/GenBank/DDBJ databases">
        <title>Identification and distribution of gene clusters putatively required for synthesis of sphingolipid metabolism inhibitors in phylogenetically diverse species of the filamentous fungus Fusarium.</title>
        <authorList>
            <person name="Kim H.-S."/>
            <person name="Busman M."/>
            <person name="Brown D.W."/>
            <person name="Divon H."/>
            <person name="Uhlig S."/>
            <person name="Proctor R.H."/>
        </authorList>
    </citation>
    <scope>NUCLEOTIDE SEQUENCE [LARGE SCALE GENOMIC DNA]</scope>
    <source>
        <strain evidence="3 4">NRRL 26131</strain>
    </source>
</reference>
<accession>A0A8H6D0K0</accession>
<organism evidence="3 4">
    <name type="scientific">Fusarium globosum</name>
    <dbReference type="NCBI Taxonomy" id="78864"/>
    <lineage>
        <taxon>Eukaryota</taxon>
        <taxon>Fungi</taxon>
        <taxon>Dikarya</taxon>
        <taxon>Ascomycota</taxon>
        <taxon>Pezizomycotina</taxon>
        <taxon>Sordariomycetes</taxon>
        <taxon>Hypocreomycetidae</taxon>
        <taxon>Hypocreales</taxon>
        <taxon>Nectriaceae</taxon>
        <taxon>Fusarium</taxon>
        <taxon>Fusarium fujikuroi species complex</taxon>
    </lineage>
</organism>
<dbReference type="Pfam" id="PF00651">
    <property type="entry name" value="BTB"/>
    <property type="match status" value="1"/>
</dbReference>
<name>A0A8H6D0K0_9HYPO</name>
<dbReference type="SUPFAM" id="SSF54695">
    <property type="entry name" value="POZ domain"/>
    <property type="match status" value="1"/>
</dbReference>
<evidence type="ECO:0000313" key="3">
    <source>
        <dbReference type="EMBL" id="KAF5699836.1"/>
    </source>
</evidence>
<evidence type="ECO:0000313" key="4">
    <source>
        <dbReference type="Proteomes" id="UP000532311"/>
    </source>
</evidence>
<dbReference type="EMBL" id="JAAQPF010000554">
    <property type="protein sequence ID" value="KAF5699836.1"/>
    <property type="molecule type" value="Genomic_DNA"/>
</dbReference>